<proteinExistence type="predicted"/>
<sequence length="378" mass="41976">MQLIKNCNVVFEDRIEKNNVIIENKKIKLITKSCDFKCDVLECDDLFLSPGFIDIHIHGTNGYDIMDNSYESINRISKIIAKSGTTSFLPTTMTYKISETNEIIHTIASSKERGTDGANIIGINLEGPFINKDARGAHKSEFIINPTIENFKAIVGNNEKYIKIITIAPEVCECREFIQYLNGKGIVASIGHTRATYDEAIKAIKFGISHSTHIFNAMPGFHHRNPGTIGAIFDSNITTEIIADGILNSFTAVRLLCNMKNSDSIIIVSDSIKYANMAEGYYKTDDYDLSVLNGVAMLKSGVLAGSTTMLNKAVKNVYKNTCLPLYEVIKMVTINPAKLCRIESKKGIIKSGFDADLILFDKNININKVIINGNLFYE</sequence>
<accession>A0ACB5RH20</accession>
<dbReference type="EMBL" id="BROD01000001">
    <property type="protein sequence ID" value="GKX68395.1"/>
    <property type="molecule type" value="Genomic_DNA"/>
</dbReference>
<reference evidence="1" key="1">
    <citation type="journal article" date="2025" name="Int. J. Syst. Evol. Microbiol.">
        <title>Inconstantimicrobium mannanitabidum sp. nov., a novel member of the family Clostridiaceae isolated from anoxic soil under the treatment of reductive soil disinfestation.</title>
        <authorList>
            <person name="Ueki A."/>
            <person name="Tonouchi A."/>
            <person name="Honma S."/>
            <person name="Kaku N."/>
            <person name="Ueki K."/>
        </authorList>
    </citation>
    <scope>NUCLEOTIDE SEQUENCE</scope>
    <source>
        <strain evidence="1">TW13</strain>
    </source>
</reference>
<protein>
    <submittedName>
        <fullName evidence="1">N-acetylglucosamine-6-phosphate deacetylase</fullName>
    </submittedName>
</protein>
<comment type="caution">
    <text evidence="1">The sequence shown here is derived from an EMBL/GenBank/DDBJ whole genome shotgun (WGS) entry which is preliminary data.</text>
</comment>
<gene>
    <name evidence="1" type="primary">nagA_3</name>
    <name evidence="1" type="ORF">rsdtw13_36530</name>
</gene>
<keyword evidence="2" id="KW-1185">Reference proteome</keyword>
<evidence type="ECO:0000313" key="2">
    <source>
        <dbReference type="Proteomes" id="UP001058074"/>
    </source>
</evidence>
<name>A0ACB5RH20_9CLOT</name>
<evidence type="ECO:0000313" key="1">
    <source>
        <dbReference type="EMBL" id="GKX68395.1"/>
    </source>
</evidence>
<dbReference type="Proteomes" id="UP001058074">
    <property type="component" value="Unassembled WGS sequence"/>
</dbReference>
<organism evidence="1 2">
    <name type="scientific">Inconstantimicrobium mannanitabidum</name>
    <dbReference type="NCBI Taxonomy" id="1604901"/>
    <lineage>
        <taxon>Bacteria</taxon>
        <taxon>Bacillati</taxon>
        <taxon>Bacillota</taxon>
        <taxon>Clostridia</taxon>
        <taxon>Eubacteriales</taxon>
        <taxon>Clostridiaceae</taxon>
        <taxon>Inconstantimicrobium</taxon>
    </lineage>
</organism>